<feature type="domain" description="FAD/NAD(P)-binding" evidence="10">
    <location>
        <begin position="4"/>
        <end position="163"/>
    </location>
</feature>
<dbReference type="InterPro" id="IPR023753">
    <property type="entry name" value="FAD/NAD-binding_dom"/>
</dbReference>
<dbReference type="InterPro" id="IPR021163">
    <property type="entry name" value="Ferredox_Rdtase_adrenod"/>
</dbReference>
<keyword evidence="4 7" id="KW-0274">FAD</keyword>
<evidence type="ECO:0000256" key="9">
    <source>
        <dbReference type="SAM" id="MobiDB-lite"/>
    </source>
</evidence>
<comment type="similarity">
    <text evidence="2">Belongs to the ferredoxin--NADP reductase type 1 family.</text>
</comment>
<dbReference type="Gene3D" id="3.50.50.60">
    <property type="entry name" value="FAD/NAD(P)-binding domain"/>
    <property type="match status" value="1"/>
</dbReference>
<organism evidence="11 12">
    <name type="scientific">Oceanibacterium hippocampi</name>
    <dbReference type="NCBI Taxonomy" id="745714"/>
    <lineage>
        <taxon>Bacteria</taxon>
        <taxon>Pseudomonadati</taxon>
        <taxon>Pseudomonadota</taxon>
        <taxon>Alphaproteobacteria</taxon>
        <taxon>Sneathiellales</taxon>
        <taxon>Sneathiellaceae</taxon>
        <taxon>Oceanibacterium</taxon>
    </lineage>
</organism>
<reference evidence="11 12" key="1">
    <citation type="submission" date="2017-03" db="EMBL/GenBank/DDBJ databases">
        <authorList>
            <person name="Afonso C.L."/>
            <person name="Miller P.J."/>
            <person name="Scott M.A."/>
            <person name="Spackman E."/>
            <person name="Goraichik I."/>
            <person name="Dimitrov K.M."/>
            <person name="Suarez D.L."/>
            <person name="Swayne D.E."/>
        </authorList>
    </citation>
    <scope>NUCLEOTIDE SEQUENCE [LARGE SCALE GENOMIC DNA]</scope>
    <source>
        <strain evidence="11 12">CECT 7691</strain>
    </source>
</reference>
<feature type="region of interest" description="Disordered" evidence="9">
    <location>
        <begin position="397"/>
        <end position="429"/>
    </location>
</feature>
<sequence length="429" mass="44262">MSPTIAIVGAGPAGFYAADGLLRKAPGVTVDIIDRLPTPHGLVRAGVAPDHQGTKAVSRVFERVLDKPGVRFLGNVALGRDLALDELRTLYDAVILATGAPTDRRLGIPGEDLPGVHGSGAFVGWYNGHPDHAGHAPDLDVEAAAVIGNGNVAIDVVRVLARTPAELAASDIADDARARIAASPLRRLHMIGRRGPVEASFTNSELAELGRLEGASPRVDRADLPAGIGAVAEPERRVKEANLATLREFAGRTASPAGKVIDFRFHASPVAILGTDRVTGLRLAAGSGTVDLACGLVVTCIGYSAPPLDGVIPDAAGIYANDGGRIADNLYVVGWARRGPSGTIPTNRADSQAVVERLLATIDAGRGASGPDGLDGLLAGRGVEIVGRDGWRAIDRAETAGAPEGAPRRKLTDPRAMLAAAREAGDRAP</sequence>
<comment type="cofactor">
    <cofactor evidence="1 7">
        <name>FAD</name>
        <dbReference type="ChEBI" id="CHEBI:57692"/>
    </cofactor>
</comment>
<evidence type="ECO:0000256" key="7">
    <source>
        <dbReference type="PIRSR" id="PIRSR000362-1"/>
    </source>
</evidence>
<feature type="binding site" evidence="7">
    <location>
        <begin position="342"/>
        <end position="344"/>
    </location>
    <ligand>
        <name>FAD</name>
        <dbReference type="ChEBI" id="CHEBI:57692"/>
    </ligand>
</feature>
<evidence type="ECO:0000313" key="11">
    <source>
        <dbReference type="EMBL" id="SLN49569.1"/>
    </source>
</evidence>
<dbReference type="AlphaFoldDB" id="A0A1Y5SVV1"/>
<dbReference type="InterPro" id="IPR055275">
    <property type="entry name" value="Ferredox_Rdtase"/>
</dbReference>
<evidence type="ECO:0000256" key="2">
    <source>
        <dbReference type="ARBA" id="ARBA00008312"/>
    </source>
</evidence>
<protein>
    <submittedName>
        <fullName evidence="11">NADPH-ferredoxin reductase FprA</fullName>
        <ecNumber evidence="11">1.18.1.2</ecNumber>
    </submittedName>
</protein>
<proteinExistence type="inferred from homology"/>
<feature type="binding site" evidence="7">
    <location>
        <position position="335"/>
    </location>
    <ligand>
        <name>FAD</name>
        <dbReference type="ChEBI" id="CHEBI:57692"/>
    </ligand>
</feature>
<feature type="binding site" evidence="8">
    <location>
        <position position="342"/>
    </location>
    <ligand>
        <name>NADP(+)</name>
        <dbReference type="ChEBI" id="CHEBI:58349"/>
    </ligand>
</feature>
<evidence type="ECO:0000256" key="5">
    <source>
        <dbReference type="ARBA" id="ARBA00022857"/>
    </source>
</evidence>
<dbReference type="Pfam" id="PF07992">
    <property type="entry name" value="Pyr_redox_2"/>
    <property type="match status" value="1"/>
</dbReference>
<evidence type="ECO:0000256" key="1">
    <source>
        <dbReference type="ARBA" id="ARBA00001974"/>
    </source>
</evidence>
<keyword evidence="3" id="KW-0285">Flavoprotein</keyword>
<dbReference type="PANTHER" id="PTHR48467:SF1">
    <property type="entry name" value="GLUTAMATE SYNTHASE 1 [NADH], CHLOROPLASTIC-LIKE"/>
    <property type="match status" value="1"/>
</dbReference>
<keyword evidence="5 8" id="KW-0521">NADP</keyword>
<evidence type="ECO:0000256" key="8">
    <source>
        <dbReference type="PIRSR" id="PIRSR000362-2"/>
    </source>
</evidence>
<dbReference type="InterPro" id="IPR036188">
    <property type="entry name" value="FAD/NAD-bd_sf"/>
</dbReference>
<accession>A0A1Y5SVV1</accession>
<keyword evidence="12" id="KW-1185">Reference proteome</keyword>
<dbReference type="Gene3D" id="3.40.50.720">
    <property type="entry name" value="NAD(P)-binding Rossmann-like Domain"/>
    <property type="match status" value="1"/>
</dbReference>
<feature type="binding site" evidence="7">
    <location>
        <position position="13"/>
    </location>
    <ligand>
        <name>FAD</name>
        <dbReference type="ChEBI" id="CHEBI:57692"/>
    </ligand>
</feature>
<keyword evidence="6 11" id="KW-0560">Oxidoreductase</keyword>
<dbReference type="InParanoid" id="A0A1Y5SVV1"/>
<dbReference type="SUPFAM" id="SSF51971">
    <property type="entry name" value="Nucleotide-binding domain"/>
    <property type="match status" value="1"/>
</dbReference>
<dbReference type="PANTHER" id="PTHR48467">
    <property type="entry name" value="GLUTAMATE SYNTHASE 1 [NADH], CHLOROPLASTIC-LIKE"/>
    <property type="match status" value="1"/>
</dbReference>
<feature type="binding site" evidence="8">
    <location>
        <begin position="193"/>
        <end position="194"/>
    </location>
    <ligand>
        <name>NADP(+)</name>
        <dbReference type="ChEBI" id="CHEBI:58349"/>
    </ligand>
</feature>
<evidence type="ECO:0000313" key="12">
    <source>
        <dbReference type="Proteomes" id="UP000193200"/>
    </source>
</evidence>
<name>A0A1Y5SVV1_9PROT</name>
<dbReference type="GO" id="GO:0004324">
    <property type="term" value="F:ferredoxin-NADP+ reductase activity"/>
    <property type="evidence" value="ECO:0007669"/>
    <property type="project" value="UniProtKB-EC"/>
</dbReference>
<feature type="binding site" evidence="8">
    <location>
        <begin position="149"/>
        <end position="152"/>
    </location>
    <ligand>
        <name>NADP(+)</name>
        <dbReference type="ChEBI" id="CHEBI:58349"/>
    </ligand>
</feature>
<feature type="binding site" evidence="7">
    <location>
        <position position="42"/>
    </location>
    <ligand>
        <name>FAD</name>
        <dbReference type="ChEBI" id="CHEBI:57692"/>
    </ligand>
</feature>
<dbReference type="Proteomes" id="UP000193200">
    <property type="component" value="Unassembled WGS sequence"/>
</dbReference>
<evidence type="ECO:0000256" key="6">
    <source>
        <dbReference type="ARBA" id="ARBA00023002"/>
    </source>
</evidence>
<evidence type="ECO:0000259" key="10">
    <source>
        <dbReference type="Pfam" id="PF07992"/>
    </source>
</evidence>
<dbReference type="EC" id="1.18.1.2" evidence="11"/>
<feature type="binding site" evidence="8">
    <location>
        <position position="205"/>
    </location>
    <ligand>
        <name>NADP(+)</name>
        <dbReference type="ChEBI" id="CHEBI:58349"/>
    </ligand>
</feature>
<dbReference type="OrthoDB" id="9803192at2"/>
<feature type="binding site" evidence="7">
    <location>
        <position position="78"/>
    </location>
    <ligand>
        <name>FAD</name>
        <dbReference type="ChEBI" id="CHEBI:57692"/>
    </ligand>
</feature>
<evidence type="ECO:0000256" key="3">
    <source>
        <dbReference type="ARBA" id="ARBA00022630"/>
    </source>
</evidence>
<dbReference type="PIRSF" id="PIRSF000362">
    <property type="entry name" value="FNR"/>
    <property type="match status" value="1"/>
</dbReference>
<dbReference type="RefSeq" id="WP_085883360.1">
    <property type="nucleotide sequence ID" value="NZ_FWFR01000001.1"/>
</dbReference>
<gene>
    <name evidence="11" type="primary">fprA</name>
    <name evidence="11" type="ORF">OCH7691_02169</name>
</gene>
<evidence type="ECO:0000256" key="4">
    <source>
        <dbReference type="ARBA" id="ARBA00022827"/>
    </source>
</evidence>
<dbReference type="PRINTS" id="PR00419">
    <property type="entry name" value="ADXRDTASE"/>
</dbReference>
<dbReference type="EMBL" id="FWFR01000001">
    <property type="protein sequence ID" value="SLN49569.1"/>
    <property type="molecule type" value="Genomic_DNA"/>
</dbReference>